<dbReference type="EMBL" id="CAJPWZ010001736">
    <property type="protein sequence ID" value="CAG2222234.1"/>
    <property type="molecule type" value="Genomic_DNA"/>
</dbReference>
<dbReference type="Proteomes" id="UP000683360">
    <property type="component" value="Unassembled WGS sequence"/>
</dbReference>
<keyword evidence="2" id="KW-1185">Reference proteome</keyword>
<organism evidence="1 2">
    <name type="scientific">Mytilus edulis</name>
    <name type="common">Blue mussel</name>
    <dbReference type="NCBI Taxonomy" id="6550"/>
    <lineage>
        <taxon>Eukaryota</taxon>
        <taxon>Metazoa</taxon>
        <taxon>Spiralia</taxon>
        <taxon>Lophotrochozoa</taxon>
        <taxon>Mollusca</taxon>
        <taxon>Bivalvia</taxon>
        <taxon>Autobranchia</taxon>
        <taxon>Pteriomorphia</taxon>
        <taxon>Mytilida</taxon>
        <taxon>Mytiloidea</taxon>
        <taxon>Mytilidae</taxon>
        <taxon>Mytilinae</taxon>
        <taxon>Mytilus</taxon>
    </lineage>
</organism>
<sequence>MRDRFPGQLENRKKELRRLANGKVKDCVVTKSIFNRLLRVTPHQVNISCQINKSLQQITANVQKFGEINVNSDPCDFSVQKRKDRQAQIMVALPTKNIDNLTLTLQKRINTKLSDVFGCSLLPDDYKIRVFKSDGSKDFEIKDIGRTFDVVFIGDDSIAVTSGESNKINIIDLKTHKLKEIDKS</sequence>
<dbReference type="AlphaFoldDB" id="A0A8S3SVW7"/>
<protein>
    <submittedName>
        <fullName evidence="1">Uncharacterized protein</fullName>
    </submittedName>
</protein>
<comment type="caution">
    <text evidence="1">The sequence shown here is derived from an EMBL/GenBank/DDBJ whole genome shotgun (WGS) entry which is preliminary data.</text>
</comment>
<dbReference type="SUPFAM" id="SSF75011">
    <property type="entry name" value="3-carboxy-cis,cis-mucoante lactonizing enzyme"/>
    <property type="match status" value="1"/>
</dbReference>
<evidence type="ECO:0000313" key="2">
    <source>
        <dbReference type="Proteomes" id="UP000683360"/>
    </source>
</evidence>
<gene>
    <name evidence="1" type="ORF">MEDL_35589</name>
</gene>
<name>A0A8S3SVW7_MYTED</name>
<evidence type="ECO:0000313" key="1">
    <source>
        <dbReference type="EMBL" id="CAG2222234.1"/>
    </source>
</evidence>
<reference evidence="1" key="1">
    <citation type="submission" date="2021-03" db="EMBL/GenBank/DDBJ databases">
        <authorList>
            <person name="Bekaert M."/>
        </authorList>
    </citation>
    <scope>NUCLEOTIDE SEQUENCE</scope>
</reference>
<proteinExistence type="predicted"/>
<accession>A0A8S3SVW7</accession>